<organism evidence="2 3">
    <name type="scientific">Hamadaea flava</name>
    <dbReference type="NCBI Taxonomy" id="1742688"/>
    <lineage>
        <taxon>Bacteria</taxon>
        <taxon>Bacillati</taxon>
        <taxon>Actinomycetota</taxon>
        <taxon>Actinomycetes</taxon>
        <taxon>Micromonosporales</taxon>
        <taxon>Micromonosporaceae</taxon>
        <taxon>Hamadaea</taxon>
    </lineage>
</organism>
<evidence type="ECO:0000313" key="3">
    <source>
        <dbReference type="Proteomes" id="UP001595816"/>
    </source>
</evidence>
<reference evidence="3" key="1">
    <citation type="journal article" date="2019" name="Int. J. Syst. Evol. Microbiol.">
        <title>The Global Catalogue of Microorganisms (GCM) 10K type strain sequencing project: providing services to taxonomists for standard genome sequencing and annotation.</title>
        <authorList>
            <consortium name="The Broad Institute Genomics Platform"/>
            <consortium name="The Broad Institute Genome Sequencing Center for Infectious Disease"/>
            <person name="Wu L."/>
            <person name="Ma J."/>
        </authorList>
    </citation>
    <scope>NUCLEOTIDE SEQUENCE [LARGE SCALE GENOMIC DNA]</scope>
    <source>
        <strain evidence="3">CGMCC 4.7289</strain>
    </source>
</reference>
<proteinExistence type="predicted"/>
<name>A0ABV8LQ35_9ACTN</name>
<protein>
    <submittedName>
        <fullName evidence="2">CU044_2847 family protein</fullName>
    </submittedName>
</protein>
<comment type="caution">
    <text evidence="2">The sequence shown here is derived from an EMBL/GenBank/DDBJ whole genome shotgun (WGS) entry which is preliminary data.</text>
</comment>
<dbReference type="RefSeq" id="WP_253751678.1">
    <property type="nucleotide sequence ID" value="NZ_JAMZDZ010000001.1"/>
</dbReference>
<gene>
    <name evidence="2" type="ORF">ACFOZ4_21150</name>
</gene>
<evidence type="ECO:0000313" key="2">
    <source>
        <dbReference type="EMBL" id="MFC4133126.1"/>
    </source>
</evidence>
<evidence type="ECO:0000259" key="1">
    <source>
        <dbReference type="Pfam" id="PF19493"/>
    </source>
</evidence>
<dbReference type="EMBL" id="JBHSAY010000009">
    <property type="protein sequence ID" value="MFC4133126.1"/>
    <property type="molecule type" value="Genomic_DNA"/>
</dbReference>
<accession>A0ABV8LQ35</accession>
<dbReference type="Proteomes" id="UP001595816">
    <property type="component" value="Unassembled WGS sequence"/>
</dbReference>
<dbReference type="Pfam" id="PF19493">
    <property type="entry name" value="Trypco1"/>
    <property type="match status" value="1"/>
</dbReference>
<keyword evidence="3" id="KW-1185">Reference proteome</keyword>
<feature type="domain" description="Trypsin-co-occurring" evidence="1">
    <location>
        <begin position="13"/>
        <end position="103"/>
    </location>
</feature>
<dbReference type="InterPro" id="IPR045794">
    <property type="entry name" value="Trypco1"/>
</dbReference>
<dbReference type="NCBIfam" id="NF041216">
    <property type="entry name" value="CU044_2847_fam"/>
    <property type="match status" value="1"/>
</dbReference>
<sequence length="104" mass="11174">MGDQSVRTVEIELPSGRTIKAEVAMASGGDAGHGPRFRLDDVREQISAVAEFFADSVRATMPDPPRRYGVEFGIKLAVENSGLSSVLARVGAEATAVVRLEWEN</sequence>